<evidence type="ECO:0000313" key="12">
    <source>
        <dbReference type="EMBL" id="CAD5322297.1"/>
    </source>
</evidence>
<name>A0A7G2EJ05_ARATH</name>
<evidence type="ECO:0000256" key="4">
    <source>
        <dbReference type="ARBA" id="ARBA00012870"/>
    </source>
</evidence>
<dbReference type="Gene3D" id="6.10.140.1730">
    <property type="match status" value="2"/>
</dbReference>
<dbReference type="AlphaFoldDB" id="A0A7G2EJ05"/>
<dbReference type="InterPro" id="IPR002673">
    <property type="entry name" value="Ribosomal_eL29"/>
</dbReference>
<evidence type="ECO:0000256" key="10">
    <source>
        <dbReference type="SAM" id="MobiDB-lite"/>
    </source>
</evidence>
<feature type="domain" description="Acyl-CoA oxidase C-terminal" evidence="11">
    <location>
        <begin position="66"/>
        <end position="197"/>
    </location>
</feature>
<dbReference type="FunFam" id="1.20.140.10:FF:000007">
    <property type="entry name" value="Acyl-coenzyme A oxidase"/>
    <property type="match status" value="1"/>
</dbReference>
<dbReference type="GO" id="GO:1990904">
    <property type="term" value="C:ribonucleoprotein complex"/>
    <property type="evidence" value="ECO:0007669"/>
    <property type="project" value="UniProtKB-KW"/>
</dbReference>
<dbReference type="GO" id="GO:0005777">
    <property type="term" value="C:peroxisome"/>
    <property type="evidence" value="ECO:0007669"/>
    <property type="project" value="InterPro"/>
</dbReference>
<feature type="compositionally biased region" description="Basic residues" evidence="10">
    <location>
        <begin position="15"/>
        <end position="31"/>
    </location>
</feature>
<dbReference type="GO" id="GO:0006635">
    <property type="term" value="P:fatty acid beta-oxidation"/>
    <property type="evidence" value="ECO:0007669"/>
    <property type="project" value="InterPro"/>
</dbReference>
<evidence type="ECO:0000256" key="9">
    <source>
        <dbReference type="ARBA" id="ARBA00023274"/>
    </source>
</evidence>
<dbReference type="SUPFAM" id="SSF47203">
    <property type="entry name" value="Acyl-CoA dehydrogenase C-terminal domain-like"/>
    <property type="match status" value="1"/>
</dbReference>
<dbReference type="PANTHER" id="PTHR12884">
    <property type="entry name" value="60S RIBOSOMAL PROTEIN L29"/>
    <property type="match status" value="1"/>
</dbReference>
<evidence type="ECO:0000256" key="3">
    <source>
        <dbReference type="ARBA" id="ARBA00010247"/>
    </source>
</evidence>
<evidence type="ECO:0000256" key="5">
    <source>
        <dbReference type="ARBA" id="ARBA00022832"/>
    </source>
</evidence>
<keyword evidence="8" id="KW-0443">Lipid metabolism</keyword>
<comment type="catalytic activity">
    <reaction evidence="1">
        <text>a 2,3-saturated acyl-CoA + O2 = a (2E)-enoyl-CoA + H2O2</text>
        <dbReference type="Rhea" id="RHEA:38959"/>
        <dbReference type="ChEBI" id="CHEBI:15379"/>
        <dbReference type="ChEBI" id="CHEBI:16240"/>
        <dbReference type="ChEBI" id="CHEBI:58856"/>
        <dbReference type="ChEBI" id="CHEBI:65111"/>
        <dbReference type="EC" id="1.3.3.6"/>
    </reaction>
</comment>
<evidence type="ECO:0000256" key="7">
    <source>
        <dbReference type="ARBA" id="ARBA00023002"/>
    </source>
</evidence>
<dbReference type="Gene3D" id="1.20.140.10">
    <property type="entry name" value="Butyryl-CoA Dehydrogenase, subunit A, domain 3"/>
    <property type="match status" value="1"/>
</dbReference>
<dbReference type="Pfam" id="PF01756">
    <property type="entry name" value="ACOX"/>
    <property type="match status" value="1"/>
</dbReference>
<dbReference type="GO" id="GO:0005840">
    <property type="term" value="C:ribosome"/>
    <property type="evidence" value="ECO:0007669"/>
    <property type="project" value="UniProtKB-KW"/>
</dbReference>
<feature type="compositionally biased region" description="Polar residues" evidence="10">
    <location>
        <begin position="41"/>
        <end position="53"/>
    </location>
</feature>
<evidence type="ECO:0000256" key="6">
    <source>
        <dbReference type="ARBA" id="ARBA00022980"/>
    </source>
</evidence>
<feature type="region of interest" description="Disordered" evidence="10">
    <location>
        <begin position="234"/>
        <end position="291"/>
    </location>
</feature>
<evidence type="ECO:0000256" key="8">
    <source>
        <dbReference type="ARBA" id="ARBA00023098"/>
    </source>
</evidence>
<evidence type="ECO:0000259" key="11">
    <source>
        <dbReference type="Pfam" id="PF01756"/>
    </source>
</evidence>
<dbReference type="EC" id="1.3.3.6" evidence="4"/>
<dbReference type="Pfam" id="PF01779">
    <property type="entry name" value="Ribosomal_L29e"/>
    <property type="match status" value="2"/>
</dbReference>
<feature type="compositionally biased region" description="Basic residues" evidence="10">
    <location>
        <begin position="245"/>
        <end position="261"/>
    </location>
</feature>
<keyword evidence="6" id="KW-0689">Ribosomal protein</keyword>
<dbReference type="GO" id="GO:0003735">
    <property type="term" value="F:structural constituent of ribosome"/>
    <property type="evidence" value="ECO:0007669"/>
    <property type="project" value="InterPro"/>
</dbReference>
<dbReference type="GO" id="GO:0006412">
    <property type="term" value="P:translation"/>
    <property type="evidence" value="ECO:0007669"/>
    <property type="project" value="InterPro"/>
</dbReference>
<comment type="similarity">
    <text evidence="2">Belongs to the acyl-CoA oxidase family.</text>
</comment>
<keyword evidence="9" id="KW-0687">Ribonucleoprotein</keyword>
<comment type="similarity">
    <text evidence="3">Belongs to the eukaryotic ribosomal protein eL29 family.</text>
</comment>
<dbReference type="PANTHER" id="PTHR12884:SF39">
    <property type="entry name" value="LARGE RIBOSOMAL SUBUNIT PROTEIN EL29Y-RELATED"/>
    <property type="match status" value="1"/>
</dbReference>
<proteinExistence type="inferred from homology"/>
<dbReference type="EMBL" id="LR881468">
    <property type="protein sequence ID" value="CAD5322297.1"/>
    <property type="molecule type" value="Genomic_DNA"/>
</dbReference>
<dbReference type="InterPro" id="IPR036250">
    <property type="entry name" value="AcylCo_DH-like_C"/>
</dbReference>
<keyword evidence="5" id="KW-0276">Fatty acid metabolism</keyword>
<evidence type="ECO:0000256" key="2">
    <source>
        <dbReference type="ARBA" id="ARBA00006288"/>
    </source>
</evidence>
<dbReference type="GO" id="GO:0003997">
    <property type="term" value="F:acyl-CoA oxidase activity"/>
    <property type="evidence" value="ECO:0007669"/>
    <property type="project" value="UniProtKB-EC"/>
</dbReference>
<evidence type="ECO:0000313" key="13">
    <source>
        <dbReference type="Proteomes" id="UP000516314"/>
    </source>
</evidence>
<keyword evidence="7" id="KW-0560">Oxidoreductase</keyword>
<feature type="region of interest" description="Disordered" evidence="10">
    <location>
        <begin position="1"/>
        <end position="53"/>
    </location>
</feature>
<evidence type="ECO:0000256" key="1">
    <source>
        <dbReference type="ARBA" id="ARBA00001201"/>
    </source>
</evidence>
<protein>
    <recommendedName>
        <fullName evidence="4">acyl-CoA oxidase</fullName>
        <ecNumber evidence="4">1.3.3.6</ecNumber>
    </recommendedName>
</protein>
<dbReference type="Proteomes" id="UP000516314">
    <property type="component" value="Chromosome 3"/>
</dbReference>
<dbReference type="InterPro" id="IPR002655">
    <property type="entry name" value="Acyl-CoA_oxidase_C"/>
</dbReference>
<accession>A0A7G2EJ05</accession>
<reference evidence="12 13" key="1">
    <citation type="submission" date="2020-09" db="EMBL/GenBank/DDBJ databases">
        <authorList>
            <person name="Ashkenazy H."/>
        </authorList>
    </citation>
    <scope>NUCLEOTIDE SEQUENCE [LARGE SCALE GENOMIC DNA]</scope>
    <source>
        <strain evidence="13">cv. Cdm-0</strain>
    </source>
</reference>
<organism evidence="12 13">
    <name type="scientific">Arabidopsis thaliana</name>
    <name type="common">Mouse-ear cress</name>
    <dbReference type="NCBI Taxonomy" id="3702"/>
    <lineage>
        <taxon>Eukaryota</taxon>
        <taxon>Viridiplantae</taxon>
        <taxon>Streptophyta</taxon>
        <taxon>Embryophyta</taxon>
        <taxon>Tracheophyta</taxon>
        <taxon>Spermatophyta</taxon>
        <taxon>Magnoliopsida</taxon>
        <taxon>eudicotyledons</taxon>
        <taxon>Gunneridae</taxon>
        <taxon>Pentapetalae</taxon>
        <taxon>rosids</taxon>
        <taxon>malvids</taxon>
        <taxon>Brassicales</taxon>
        <taxon>Brassicaceae</taxon>
        <taxon>Camelineae</taxon>
        <taxon>Arabidopsis</taxon>
    </lineage>
</organism>
<sequence>MAKSKNHTAHNQSAKAHKNGIKKPRRHRHTPTRGMDPKFLRNQSPRPVLPTQLTSSTLRCSQFQTNVFCLRERDLLERFTSEVAQLQGRGESREFSFLLSHQLAEDLGKAFTEKAMLQTILDAEAKLPTGSVKDVLGLVRSMYALISLEEDPSLLRYGYLSQDNVGDVRREVSKLCGELRPHALALVTSFGIPDSFLSPIAFNWVEANAWVLTIVCVTYLSSRVSPLYSEMAKSKNHTAHNQSAKAHKNGIKKPRRHRHTPTRGMDPKFLRNQRYARKHNVKSGENAGVEE</sequence>
<gene>
    <name evidence="12" type="ORF">AT9943_LOCUS10315</name>
</gene>